<dbReference type="STRING" id="1489064.WH96_12095"/>
<dbReference type="SUPFAM" id="SSF51735">
    <property type="entry name" value="NAD(P)-binding Rossmann-fold domains"/>
    <property type="match status" value="1"/>
</dbReference>
<evidence type="ECO:0000259" key="1">
    <source>
        <dbReference type="Pfam" id="PF03435"/>
    </source>
</evidence>
<keyword evidence="3" id="KW-1185">Reference proteome</keyword>
<dbReference type="InterPro" id="IPR036291">
    <property type="entry name" value="NAD(P)-bd_dom_sf"/>
</dbReference>
<comment type="caution">
    <text evidence="2">The sequence shown here is derived from an EMBL/GenBank/DDBJ whole genome shotgun (WGS) entry which is preliminary data.</text>
</comment>
<dbReference type="AlphaFoldDB" id="A0A0H2ME46"/>
<dbReference type="InterPro" id="IPR005097">
    <property type="entry name" value="Sacchrp_dh_NADP-bd"/>
</dbReference>
<dbReference type="PANTHER" id="PTHR43796:SF2">
    <property type="entry name" value="CARBOXYNORSPERMIDINE SYNTHASE"/>
    <property type="match status" value="1"/>
</dbReference>
<protein>
    <submittedName>
        <fullName evidence="2">Saccharopine dehydrogenase</fullName>
    </submittedName>
</protein>
<dbReference type="Pfam" id="PF03435">
    <property type="entry name" value="Sacchrp_dh_NADP"/>
    <property type="match status" value="1"/>
</dbReference>
<sequence>MPEVETPQRPVLILGGYGNFGKRIASALTRDNIPVIIAGRNAEKANDFANQLPGKLTRTACFDVYKDLAIELQRLNPAVVINTCGPFQNNNYEVAKICIRAAVPYIDLADGRDFVFGIKALDDKARLAGIPVISGASTVPGLSSAVLDRYKDLFSEIDQMIYGISPGQGAERGLATTQGILSYLGKKLSPTQGSSASRYGWQDIYRQEFPLLGKRWMANCDIPDLDLLQSQYNIKSLQFSAGMELGLIHLGLWGLSWLIRWGLPIRLEKHAASLLKLSNWFNIFGTSDGGMHIILKGKDHNGQSLTKKWFIIGLDGDGPQIPTIPAIILAKKIVRNERIASGAMPCVGLVSLADYLQELAPFHIRTFEDEI</sequence>
<feature type="domain" description="Saccharopine dehydrogenase NADP binding" evidence="1">
    <location>
        <begin position="11"/>
        <end position="109"/>
    </location>
</feature>
<dbReference type="EMBL" id="LAQL01000007">
    <property type="protein sequence ID" value="KLN60461.1"/>
    <property type="molecule type" value="Genomic_DNA"/>
</dbReference>
<dbReference type="PATRIC" id="fig|1489064.4.peg.3739"/>
<reference evidence="2 3" key="1">
    <citation type="submission" date="2015-03" db="EMBL/GenBank/DDBJ databases">
        <title>Genome Sequence of Kiloniella spongiae MEBiC09566, isolated from a marine sponge.</title>
        <authorList>
            <person name="Shao Z."/>
            <person name="Wang L."/>
            <person name="Li X."/>
        </authorList>
    </citation>
    <scope>NUCLEOTIDE SEQUENCE [LARGE SCALE GENOMIC DNA]</scope>
    <source>
        <strain evidence="2 3">MEBiC09566</strain>
    </source>
</reference>
<evidence type="ECO:0000313" key="3">
    <source>
        <dbReference type="Proteomes" id="UP000035444"/>
    </source>
</evidence>
<dbReference type="OrthoDB" id="528778at2"/>
<dbReference type="Proteomes" id="UP000035444">
    <property type="component" value="Unassembled WGS sequence"/>
</dbReference>
<name>A0A0H2ME46_9PROT</name>
<dbReference type="Gene3D" id="3.40.50.720">
    <property type="entry name" value="NAD(P)-binding Rossmann-like Domain"/>
    <property type="match status" value="1"/>
</dbReference>
<evidence type="ECO:0000313" key="2">
    <source>
        <dbReference type="EMBL" id="KLN60461.1"/>
    </source>
</evidence>
<proteinExistence type="predicted"/>
<dbReference type="RefSeq" id="WP_047764426.1">
    <property type="nucleotide sequence ID" value="NZ_LAQL01000007.1"/>
</dbReference>
<gene>
    <name evidence="2" type="ORF">WH96_12095</name>
</gene>
<dbReference type="PANTHER" id="PTHR43796">
    <property type="entry name" value="CARBOXYNORSPERMIDINE SYNTHASE"/>
    <property type="match status" value="1"/>
</dbReference>
<accession>A0A0H2ME46</accession>
<organism evidence="2 3">
    <name type="scientific">Kiloniella spongiae</name>
    <dbReference type="NCBI Taxonomy" id="1489064"/>
    <lineage>
        <taxon>Bacteria</taxon>
        <taxon>Pseudomonadati</taxon>
        <taxon>Pseudomonadota</taxon>
        <taxon>Alphaproteobacteria</taxon>
        <taxon>Rhodospirillales</taxon>
        <taxon>Kiloniellaceae</taxon>
        <taxon>Kiloniella</taxon>
    </lineage>
</organism>